<keyword evidence="12" id="KW-1185">Reference proteome</keyword>
<dbReference type="Pfam" id="PF04535">
    <property type="entry name" value="CASP_dom"/>
    <property type="match status" value="1"/>
</dbReference>
<feature type="region of interest" description="Disordered" evidence="9">
    <location>
        <begin position="25"/>
        <end position="125"/>
    </location>
</feature>
<evidence type="ECO:0000313" key="12">
    <source>
        <dbReference type="Proteomes" id="UP000594638"/>
    </source>
</evidence>
<feature type="compositionally biased region" description="Polar residues" evidence="9">
    <location>
        <begin position="34"/>
        <end position="51"/>
    </location>
</feature>
<evidence type="ECO:0000256" key="6">
    <source>
        <dbReference type="ARBA" id="ARBA00022989"/>
    </source>
</evidence>
<dbReference type="Gramene" id="OE9A087647T2">
    <property type="protein sequence ID" value="OE9A087647C2"/>
    <property type="gene ID" value="OE9A087647"/>
</dbReference>
<keyword evidence="7 8" id="KW-0472">Membrane</keyword>
<evidence type="ECO:0000256" key="3">
    <source>
        <dbReference type="ARBA" id="ARBA00011489"/>
    </source>
</evidence>
<organism evidence="11 12">
    <name type="scientific">Olea europaea subsp. europaea</name>
    <dbReference type="NCBI Taxonomy" id="158383"/>
    <lineage>
        <taxon>Eukaryota</taxon>
        <taxon>Viridiplantae</taxon>
        <taxon>Streptophyta</taxon>
        <taxon>Embryophyta</taxon>
        <taxon>Tracheophyta</taxon>
        <taxon>Spermatophyta</taxon>
        <taxon>Magnoliopsida</taxon>
        <taxon>eudicotyledons</taxon>
        <taxon>Gunneridae</taxon>
        <taxon>Pentapetalae</taxon>
        <taxon>asterids</taxon>
        <taxon>lamiids</taxon>
        <taxon>Lamiales</taxon>
        <taxon>Oleaceae</taxon>
        <taxon>Oleeae</taxon>
        <taxon>Olea</taxon>
    </lineage>
</organism>
<feature type="transmembrane region" description="Helical" evidence="8">
    <location>
        <begin position="191"/>
        <end position="211"/>
    </location>
</feature>
<comment type="subcellular location">
    <subcellularLocation>
        <location evidence="1 8">Cell membrane</location>
        <topology evidence="1 8">Multi-pass membrane protein</topology>
    </subcellularLocation>
</comment>
<dbReference type="GO" id="GO:0005886">
    <property type="term" value="C:plasma membrane"/>
    <property type="evidence" value="ECO:0007669"/>
    <property type="project" value="UniProtKB-SubCell"/>
</dbReference>
<name>A0A8S0T7V7_OLEEU</name>
<dbReference type="PANTHER" id="PTHR33573:SF38">
    <property type="entry name" value="CASP-LIKE PROTEIN 4A1"/>
    <property type="match status" value="1"/>
</dbReference>
<comment type="caution">
    <text evidence="11">The sequence shown here is derived from an EMBL/GenBank/DDBJ whole genome shotgun (WGS) entry which is preliminary data.</text>
</comment>
<dbReference type="PANTHER" id="PTHR33573">
    <property type="entry name" value="CASP-LIKE PROTEIN 4A4"/>
    <property type="match status" value="1"/>
</dbReference>
<evidence type="ECO:0000256" key="2">
    <source>
        <dbReference type="ARBA" id="ARBA00007651"/>
    </source>
</evidence>
<evidence type="ECO:0000256" key="5">
    <source>
        <dbReference type="ARBA" id="ARBA00022692"/>
    </source>
</evidence>
<dbReference type="EMBL" id="CACTIH010005749">
    <property type="protein sequence ID" value="CAA3001282.1"/>
    <property type="molecule type" value="Genomic_DNA"/>
</dbReference>
<feature type="region of interest" description="Disordered" evidence="9">
    <location>
        <begin position="141"/>
        <end position="177"/>
    </location>
</feature>
<comment type="similarity">
    <text evidence="2 8">Belongs to the Casparian strip membrane proteins (CASP) family.</text>
</comment>
<sequence>MFLPLPSQEVEKKGKLLVCKTQTLISDSGDKNMEPQNKQHTPIDSESTAVSTPHKVSVSDSSPPHSKQNSGEHISLSPPAGNSPGRSSISSDRTTLTHGSSPREDKSAVPPPETKSPPMNSSENHPAFVNWSVVAEPMEIVSKTDPGGPDGKSGKETSGGPGGGGGSGRRRPRPALSVLRRTKRENMVKKAALGFRIFGFLFCLVSFSLMAADRNQGWALDSFERYKEFRYCMSVNVIGFVYSGAQALDLSYNLATRKYIMQHQQQRRYYFNFTIDQIITYLLISASSSATTRIDEWQSNWGNDKFPNMASASVSMSFLAFVALAASSLISGYTLCSSKSM</sequence>
<comment type="subunit">
    <text evidence="3 8">Homodimer and heterodimers.</text>
</comment>
<gene>
    <name evidence="11" type="ORF">OLEA9_A087647</name>
</gene>
<evidence type="ECO:0000256" key="8">
    <source>
        <dbReference type="RuleBase" id="RU361233"/>
    </source>
</evidence>
<feature type="transmembrane region" description="Helical" evidence="8">
    <location>
        <begin position="310"/>
        <end position="336"/>
    </location>
</feature>
<keyword evidence="5 8" id="KW-0812">Transmembrane</keyword>
<reference evidence="11 12" key="1">
    <citation type="submission" date="2019-12" db="EMBL/GenBank/DDBJ databases">
        <authorList>
            <person name="Alioto T."/>
            <person name="Alioto T."/>
            <person name="Gomez Garrido J."/>
        </authorList>
    </citation>
    <scope>NUCLEOTIDE SEQUENCE [LARGE SCALE GENOMIC DNA]</scope>
</reference>
<dbReference type="InterPro" id="IPR006702">
    <property type="entry name" value="CASP_dom"/>
</dbReference>
<accession>A0A8S0T7V7</accession>
<evidence type="ECO:0000256" key="7">
    <source>
        <dbReference type="ARBA" id="ARBA00023136"/>
    </source>
</evidence>
<dbReference type="Proteomes" id="UP000594638">
    <property type="component" value="Unassembled WGS sequence"/>
</dbReference>
<dbReference type="OrthoDB" id="672180at2759"/>
<evidence type="ECO:0000313" key="11">
    <source>
        <dbReference type="EMBL" id="CAA3001282.1"/>
    </source>
</evidence>
<evidence type="ECO:0000259" key="10">
    <source>
        <dbReference type="Pfam" id="PF04535"/>
    </source>
</evidence>
<keyword evidence="6 8" id="KW-1133">Transmembrane helix</keyword>
<keyword evidence="4 8" id="KW-1003">Cell membrane</keyword>
<feature type="compositionally biased region" description="Polar residues" evidence="9">
    <location>
        <begin position="84"/>
        <end position="100"/>
    </location>
</feature>
<dbReference type="AlphaFoldDB" id="A0A8S0T7V7"/>
<feature type="compositionally biased region" description="Polar residues" evidence="9">
    <location>
        <begin position="58"/>
        <end position="72"/>
    </location>
</feature>
<evidence type="ECO:0000256" key="9">
    <source>
        <dbReference type="SAM" id="MobiDB-lite"/>
    </source>
</evidence>
<protein>
    <recommendedName>
        <fullName evidence="8">CASP-like protein</fullName>
    </recommendedName>
</protein>
<feature type="compositionally biased region" description="Gly residues" evidence="9">
    <location>
        <begin position="157"/>
        <end position="167"/>
    </location>
</feature>
<evidence type="ECO:0000256" key="4">
    <source>
        <dbReference type="ARBA" id="ARBA00022475"/>
    </source>
</evidence>
<feature type="domain" description="Casparian strip membrane protein" evidence="10">
    <location>
        <begin position="187"/>
        <end position="323"/>
    </location>
</feature>
<feature type="transmembrane region" description="Helical" evidence="8">
    <location>
        <begin position="231"/>
        <end position="248"/>
    </location>
</feature>
<evidence type="ECO:0000256" key="1">
    <source>
        <dbReference type="ARBA" id="ARBA00004651"/>
    </source>
</evidence>
<proteinExistence type="inferred from homology"/>
<feature type="transmembrane region" description="Helical" evidence="8">
    <location>
        <begin position="269"/>
        <end position="290"/>
    </location>
</feature>